<evidence type="ECO:0000313" key="3">
    <source>
        <dbReference type="Proteomes" id="UP000676996"/>
    </source>
</evidence>
<keyword evidence="3" id="KW-1185">Reference proteome</keyword>
<evidence type="ECO:0000313" key="2">
    <source>
        <dbReference type="EMBL" id="MBR0553271.1"/>
    </source>
</evidence>
<feature type="compositionally biased region" description="Basic and acidic residues" evidence="1">
    <location>
        <begin position="102"/>
        <end position="116"/>
    </location>
</feature>
<dbReference type="InterPro" id="IPR021395">
    <property type="entry name" value="DUF3035"/>
</dbReference>
<proteinExistence type="predicted"/>
<protein>
    <submittedName>
        <fullName evidence="2">DUF3035 domain-containing protein</fullName>
    </submittedName>
</protein>
<comment type="caution">
    <text evidence="2">The sequence shown here is derived from an EMBL/GenBank/DDBJ whole genome shotgun (WGS) entry which is preliminary data.</text>
</comment>
<gene>
    <name evidence="2" type="ORF">J7S20_12205</name>
</gene>
<organism evidence="2 3">
    <name type="scientific">Stakelama marina</name>
    <dbReference type="NCBI Taxonomy" id="2826939"/>
    <lineage>
        <taxon>Bacteria</taxon>
        <taxon>Pseudomonadati</taxon>
        <taxon>Pseudomonadota</taxon>
        <taxon>Alphaproteobacteria</taxon>
        <taxon>Sphingomonadales</taxon>
        <taxon>Sphingomonadaceae</taxon>
        <taxon>Stakelama</taxon>
    </lineage>
</organism>
<dbReference type="PROSITE" id="PS51257">
    <property type="entry name" value="PROKAR_LIPOPROTEIN"/>
    <property type="match status" value="1"/>
</dbReference>
<sequence>MRKALPIAAGLAAAVLVTGCAKSGLDRTRPNEFAVARQAPLVIPPDFSLTPPQPGAPRPQDTGPAEQALQAMFGGAAPRSAVEKDTLDAAGQNSVDPGVRSEVGDADTKVVDKGSTTRDIVAAPAGDGQVARVTTP</sequence>
<dbReference type="RefSeq" id="WP_284054508.1">
    <property type="nucleotide sequence ID" value="NZ_JAGRQC010000003.1"/>
</dbReference>
<reference evidence="2" key="1">
    <citation type="submission" date="2021-04" db="EMBL/GenBank/DDBJ databases">
        <title>Ouciella asimina sp. nov., isolated from the surface seawater in the hydrothermal field of Okinawa Trough.</title>
        <authorList>
            <person name="Shuang W."/>
        </authorList>
    </citation>
    <scope>NUCLEOTIDE SEQUENCE</scope>
    <source>
        <strain evidence="2">LXI357</strain>
    </source>
</reference>
<dbReference type="Pfam" id="PF11233">
    <property type="entry name" value="DUF3035"/>
    <property type="match status" value="1"/>
</dbReference>
<evidence type="ECO:0000256" key="1">
    <source>
        <dbReference type="SAM" id="MobiDB-lite"/>
    </source>
</evidence>
<dbReference type="AlphaFoldDB" id="A0A8T4IFQ3"/>
<name>A0A8T4IFQ3_9SPHN</name>
<dbReference type="EMBL" id="JAGRQC010000003">
    <property type="protein sequence ID" value="MBR0553271.1"/>
    <property type="molecule type" value="Genomic_DNA"/>
</dbReference>
<feature type="region of interest" description="Disordered" evidence="1">
    <location>
        <begin position="44"/>
        <end position="65"/>
    </location>
</feature>
<feature type="region of interest" description="Disordered" evidence="1">
    <location>
        <begin position="89"/>
        <end position="136"/>
    </location>
</feature>
<accession>A0A8T4IFQ3</accession>
<dbReference type="Proteomes" id="UP000676996">
    <property type="component" value="Unassembled WGS sequence"/>
</dbReference>